<proteinExistence type="predicted"/>
<dbReference type="InterPro" id="IPR013094">
    <property type="entry name" value="AB_hydrolase_3"/>
</dbReference>
<dbReference type="GO" id="GO:0017000">
    <property type="term" value="P:antibiotic biosynthetic process"/>
    <property type="evidence" value="ECO:0007669"/>
    <property type="project" value="UniProtKB-ARBA"/>
</dbReference>
<keyword evidence="1" id="KW-0378">Hydrolase</keyword>
<dbReference type="GO" id="GO:0016787">
    <property type="term" value="F:hydrolase activity"/>
    <property type="evidence" value="ECO:0007669"/>
    <property type="project" value="UniProtKB-KW"/>
</dbReference>
<dbReference type="PANTHER" id="PTHR48081:SF18">
    <property type="entry name" value="ALPHA_BETA HYDROLASE FOLD-3 DOMAIN-CONTAINING PROTEIN"/>
    <property type="match status" value="1"/>
</dbReference>
<name>A0A1Q5TH05_9EURO</name>
<comment type="caution">
    <text evidence="3">The sequence shown here is derived from an EMBL/GenBank/DDBJ whole genome shotgun (WGS) entry which is preliminary data.</text>
</comment>
<protein>
    <recommendedName>
        <fullName evidence="2">Alpha/beta hydrolase fold-3 domain-containing protein</fullName>
    </recommendedName>
</protein>
<dbReference type="Proteomes" id="UP000186955">
    <property type="component" value="Unassembled WGS sequence"/>
</dbReference>
<dbReference type="EMBL" id="MNBE01000656">
    <property type="protein sequence ID" value="OKO99513.1"/>
    <property type="molecule type" value="Genomic_DNA"/>
</dbReference>
<evidence type="ECO:0000256" key="1">
    <source>
        <dbReference type="ARBA" id="ARBA00022801"/>
    </source>
</evidence>
<dbReference type="SUPFAM" id="SSF53474">
    <property type="entry name" value="alpha/beta-Hydrolases"/>
    <property type="match status" value="1"/>
</dbReference>
<evidence type="ECO:0000313" key="3">
    <source>
        <dbReference type="EMBL" id="OKO99513.1"/>
    </source>
</evidence>
<dbReference type="PANTHER" id="PTHR48081">
    <property type="entry name" value="AB HYDROLASE SUPERFAMILY PROTEIN C4A8.06C"/>
    <property type="match status" value="1"/>
</dbReference>
<organism evidence="3 4">
    <name type="scientific">Penicillium subrubescens</name>
    <dbReference type="NCBI Taxonomy" id="1316194"/>
    <lineage>
        <taxon>Eukaryota</taxon>
        <taxon>Fungi</taxon>
        <taxon>Dikarya</taxon>
        <taxon>Ascomycota</taxon>
        <taxon>Pezizomycotina</taxon>
        <taxon>Eurotiomycetes</taxon>
        <taxon>Eurotiomycetidae</taxon>
        <taxon>Eurotiales</taxon>
        <taxon>Aspergillaceae</taxon>
        <taxon>Penicillium</taxon>
    </lineage>
</organism>
<keyword evidence="4" id="KW-1185">Reference proteome</keyword>
<reference evidence="3 4" key="1">
    <citation type="submission" date="2016-10" db="EMBL/GenBank/DDBJ databases">
        <title>Genome sequence of the ascomycete fungus Penicillium subrubescens.</title>
        <authorList>
            <person name="De Vries R.P."/>
            <person name="Peng M."/>
            <person name="Dilokpimol A."/>
            <person name="Hilden K."/>
            <person name="Makela M.R."/>
            <person name="Grigoriev I."/>
            <person name="Riley R."/>
            <person name="Granchi Z."/>
        </authorList>
    </citation>
    <scope>NUCLEOTIDE SEQUENCE [LARGE SCALE GENOMIC DNA]</scope>
    <source>
        <strain evidence="3 4">CBS 132785</strain>
    </source>
</reference>
<evidence type="ECO:0000313" key="4">
    <source>
        <dbReference type="Proteomes" id="UP000186955"/>
    </source>
</evidence>
<feature type="domain" description="Alpha/beta hydrolase fold-3" evidence="2">
    <location>
        <begin position="154"/>
        <end position="305"/>
    </location>
</feature>
<dbReference type="STRING" id="1316194.A0A1Q5TH05"/>
<gene>
    <name evidence="3" type="ORF">PENSUB_8358</name>
</gene>
<evidence type="ECO:0000259" key="2">
    <source>
        <dbReference type="Pfam" id="PF07859"/>
    </source>
</evidence>
<dbReference type="InterPro" id="IPR029058">
    <property type="entry name" value="AB_hydrolase_fold"/>
</dbReference>
<sequence length="418" mass="46205">MSRLPTTAVVVEPLGISDKLSLAWRIPLLGGSHAFLQFESLHWKALTSPGTVIRCASNFASLCLSTHEVAGLHWRQKLALSYLLASRVTFTRKQQAQTRKVLTGPRIQEYCRRHSLHHRAVSVDSASLYNDRNIPNPVLHFVTPPVPQPGGPTIFYFHGGGYHNPIKAAGHVPFTLQCAAASKAQQVVFLEYSFSPEQHYPCQLVQAVAGLRYLLDQESIQAENIILGGDSAGGHLVASLLTHIIHPSPYAPSIDLGGHQFKAVLLVSPWMAMTKEEIRDLPRAHNDYLNQESVVRFWNMFRPGANEVWSNQCETQDAVAVWKRLFPGGNGHAISRKAILAVGTAEILFDSCVSFGRDCMGFESIYVDGQPGLDLVKKTDFVLAIAPGEAHVQPAIDCALKYYDGRMMRAIWTFLKAC</sequence>
<dbReference type="Gene3D" id="3.40.50.1820">
    <property type="entry name" value="alpha/beta hydrolase"/>
    <property type="match status" value="1"/>
</dbReference>
<dbReference type="GO" id="GO:0072330">
    <property type="term" value="P:monocarboxylic acid biosynthetic process"/>
    <property type="evidence" value="ECO:0007669"/>
    <property type="project" value="UniProtKB-ARBA"/>
</dbReference>
<dbReference type="InterPro" id="IPR050300">
    <property type="entry name" value="GDXG_lipolytic_enzyme"/>
</dbReference>
<accession>A0A1Q5TH05</accession>
<dbReference type="Pfam" id="PF07859">
    <property type="entry name" value="Abhydrolase_3"/>
    <property type="match status" value="1"/>
</dbReference>
<dbReference type="AlphaFoldDB" id="A0A1Q5TH05"/>